<accession>A0AAN6XFM1</accession>
<gene>
    <name evidence="2" type="ORF">QBC40DRAFT_297337</name>
</gene>
<proteinExistence type="predicted"/>
<feature type="region of interest" description="Disordered" evidence="1">
    <location>
        <begin position="451"/>
        <end position="513"/>
    </location>
</feature>
<feature type="compositionally biased region" description="Basic and acidic residues" evidence="1">
    <location>
        <begin position="451"/>
        <end position="497"/>
    </location>
</feature>
<evidence type="ECO:0008006" key="4">
    <source>
        <dbReference type="Google" id="ProtNLM"/>
    </source>
</evidence>
<dbReference type="AlphaFoldDB" id="A0AAN6XFM1"/>
<evidence type="ECO:0000313" key="2">
    <source>
        <dbReference type="EMBL" id="KAK4199654.1"/>
    </source>
</evidence>
<keyword evidence="3" id="KW-1185">Reference proteome</keyword>
<evidence type="ECO:0000313" key="3">
    <source>
        <dbReference type="Proteomes" id="UP001303160"/>
    </source>
</evidence>
<protein>
    <recommendedName>
        <fullName evidence="4">F-box domain-containing protein</fullName>
    </recommendedName>
</protein>
<sequence>MAELATSPAREAEDPMVTAHRHNYKFSPLYKLPEELVLMIVKDLHSSKTPSSLAALFCLAHVSRLTRRIILELYGFDWIHMRCSLFGFQRHVSRDGDPKEVACTLLRKDLLCTDCSSRTCGQQNIWSRCKFQAAQGGLLYCSGCDEIHHARQFSKAQSTLGDTERVCIAWEGRLKLCDHHKGISWADLEKRLVEMAAEESDTNRLAFWEKCHHPEHPTCPSGIRSSPELTIYAQDGTLDLYIEWDAHAMIETDGKGRLRSRDVRAVFLNQRRCGISFLRDESSMDTTRWNHPEEMTCFDIEEGCTCLSYGAEGEMWAKSDTDHSRVQGYKACLGRYKHSDAIWASEVDLCDKFNSPDRQCLVTLYDRVMGLGKYQIRHGGDGEARIRPQHRWLHALDPDSYQLDDDESRFGQVWPVCKDPACGNFHRIKTKYFNLGACWYRSTEDWTKIGEGDKEEALSGGKTGEEHGGKAGEEHGGKTGDEHEGRSGEELESKAMQEEGALEDTSNSGEGHLVATPSSTCGVCVLLKSSSFKAVRAFFGMIAKTYRKFVRSQQTVE</sequence>
<comment type="caution">
    <text evidence="2">The sequence shown here is derived from an EMBL/GenBank/DDBJ whole genome shotgun (WGS) entry which is preliminary data.</text>
</comment>
<evidence type="ECO:0000256" key="1">
    <source>
        <dbReference type="SAM" id="MobiDB-lite"/>
    </source>
</evidence>
<dbReference type="Proteomes" id="UP001303160">
    <property type="component" value="Unassembled WGS sequence"/>
</dbReference>
<reference evidence="2" key="2">
    <citation type="submission" date="2023-05" db="EMBL/GenBank/DDBJ databases">
        <authorList>
            <consortium name="Lawrence Berkeley National Laboratory"/>
            <person name="Steindorff A."/>
            <person name="Hensen N."/>
            <person name="Bonometti L."/>
            <person name="Westerberg I."/>
            <person name="Brannstrom I.O."/>
            <person name="Guillou S."/>
            <person name="Cros-Aarteil S."/>
            <person name="Calhoun S."/>
            <person name="Haridas S."/>
            <person name="Kuo A."/>
            <person name="Mondo S."/>
            <person name="Pangilinan J."/>
            <person name="Riley R."/>
            <person name="Labutti K."/>
            <person name="Andreopoulos B."/>
            <person name="Lipzen A."/>
            <person name="Chen C."/>
            <person name="Yanf M."/>
            <person name="Daum C."/>
            <person name="Ng V."/>
            <person name="Clum A."/>
            <person name="Ohm R."/>
            <person name="Martin F."/>
            <person name="Silar P."/>
            <person name="Natvig D."/>
            <person name="Lalanne C."/>
            <person name="Gautier V."/>
            <person name="Ament-Velasquez S.L."/>
            <person name="Kruys A."/>
            <person name="Hutchinson M.I."/>
            <person name="Powell A.J."/>
            <person name="Barry K."/>
            <person name="Miller A.N."/>
            <person name="Grigoriev I.V."/>
            <person name="Debuchy R."/>
            <person name="Gladieux P."/>
            <person name="Thoren M.H."/>
            <person name="Johannesson H."/>
        </authorList>
    </citation>
    <scope>NUCLEOTIDE SEQUENCE</scope>
    <source>
        <strain evidence="2">CBS 315.58</strain>
    </source>
</reference>
<dbReference type="EMBL" id="MU863929">
    <property type="protein sequence ID" value="KAK4199654.1"/>
    <property type="molecule type" value="Genomic_DNA"/>
</dbReference>
<reference evidence="2" key="1">
    <citation type="journal article" date="2023" name="Mol. Phylogenet. Evol.">
        <title>Genome-scale phylogeny and comparative genomics of the fungal order Sordariales.</title>
        <authorList>
            <person name="Hensen N."/>
            <person name="Bonometti L."/>
            <person name="Westerberg I."/>
            <person name="Brannstrom I.O."/>
            <person name="Guillou S."/>
            <person name="Cros-Aarteil S."/>
            <person name="Calhoun S."/>
            <person name="Haridas S."/>
            <person name="Kuo A."/>
            <person name="Mondo S."/>
            <person name="Pangilinan J."/>
            <person name="Riley R."/>
            <person name="LaButti K."/>
            <person name="Andreopoulos B."/>
            <person name="Lipzen A."/>
            <person name="Chen C."/>
            <person name="Yan M."/>
            <person name="Daum C."/>
            <person name="Ng V."/>
            <person name="Clum A."/>
            <person name="Steindorff A."/>
            <person name="Ohm R.A."/>
            <person name="Martin F."/>
            <person name="Silar P."/>
            <person name="Natvig D.O."/>
            <person name="Lalanne C."/>
            <person name="Gautier V."/>
            <person name="Ament-Velasquez S.L."/>
            <person name="Kruys A."/>
            <person name="Hutchinson M.I."/>
            <person name="Powell A.J."/>
            <person name="Barry K."/>
            <person name="Miller A.N."/>
            <person name="Grigoriev I.V."/>
            <person name="Debuchy R."/>
            <person name="Gladieux P."/>
            <person name="Hiltunen Thoren M."/>
            <person name="Johannesson H."/>
        </authorList>
    </citation>
    <scope>NUCLEOTIDE SEQUENCE</scope>
    <source>
        <strain evidence="2">CBS 315.58</strain>
    </source>
</reference>
<name>A0AAN6XFM1_9PEZI</name>
<organism evidence="2 3">
    <name type="scientific">Triangularia verruculosa</name>
    <dbReference type="NCBI Taxonomy" id="2587418"/>
    <lineage>
        <taxon>Eukaryota</taxon>
        <taxon>Fungi</taxon>
        <taxon>Dikarya</taxon>
        <taxon>Ascomycota</taxon>
        <taxon>Pezizomycotina</taxon>
        <taxon>Sordariomycetes</taxon>
        <taxon>Sordariomycetidae</taxon>
        <taxon>Sordariales</taxon>
        <taxon>Podosporaceae</taxon>
        <taxon>Triangularia</taxon>
    </lineage>
</organism>